<geneLocation type="plasmid" evidence="1 2">
    <name>unnamed2</name>
</geneLocation>
<organism evidence="1 2">
    <name type="scientific">Jiella pelagia</name>
    <dbReference type="NCBI Taxonomy" id="2986949"/>
    <lineage>
        <taxon>Bacteria</taxon>
        <taxon>Pseudomonadati</taxon>
        <taxon>Pseudomonadota</taxon>
        <taxon>Alphaproteobacteria</taxon>
        <taxon>Hyphomicrobiales</taxon>
        <taxon>Aurantimonadaceae</taxon>
        <taxon>Jiella</taxon>
    </lineage>
</organism>
<dbReference type="Gene3D" id="3.30.450.410">
    <property type="match status" value="1"/>
</dbReference>
<evidence type="ECO:0000313" key="1">
    <source>
        <dbReference type="EMBL" id="WAP71409.1"/>
    </source>
</evidence>
<dbReference type="SUPFAM" id="SSF160387">
    <property type="entry name" value="NosL/MerB-like"/>
    <property type="match status" value="1"/>
</dbReference>
<dbReference type="EC" id="4.99.1.2" evidence="1"/>
<dbReference type="Pfam" id="PF03243">
    <property type="entry name" value="MerB"/>
    <property type="match status" value="1"/>
</dbReference>
<keyword evidence="1" id="KW-0614">Plasmid</keyword>
<reference evidence="1" key="1">
    <citation type="submission" date="2022-12" db="EMBL/GenBank/DDBJ databases">
        <title>Jiella pelagia sp. nov., isolated from phosphonate enriched culture of Northwest Pacific surface seawater.</title>
        <authorList>
            <person name="Shin D.Y."/>
            <person name="Hwang C.Y."/>
        </authorList>
    </citation>
    <scope>NUCLEOTIDE SEQUENCE</scope>
    <source>
        <strain evidence="1">HL-NP1</strain>
        <plasmid evidence="1">unnamed2</plasmid>
    </source>
</reference>
<dbReference type="InterPro" id="IPR004927">
    <property type="entry name" value="MerB"/>
</dbReference>
<protein>
    <submittedName>
        <fullName evidence="1">Organomercurial lyase</fullName>
        <ecNumber evidence="1">4.99.1.2</ecNumber>
    </submittedName>
</protein>
<dbReference type="RefSeq" id="WP_176222946.1">
    <property type="nucleotide sequence ID" value="NZ_CP114030.1"/>
</dbReference>
<keyword evidence="2" id="KW-1185">Reference proteome</keyword>
<gene>
    <name evidence="1" type="primary">merB</name>
    <name evidence="1" type="ORF">OH818_28395</name>
</gene>
<name>A0ABY7C628_9HYPH</name>
<accession>A0ABY7C628</accession>
<dbReference type="InterPro" id="IPR053717">
    <property type="entry name" value="MerB_lyase_sf"/>
</dbReference>
<sequence length="251" mass="26573">MSDVIDATSKAIEVEIRPGVLRPDWSVVTSKIARDALCARSASRSSLVEGWAVALDSSEDRAWQRVLALFVELGRAPSIAEIAADTGLEEETAKSILKHLQSRDLLRLGENGGIIDAYPFTERATGHVVKLGCHKLNALCAIDALGAGAMCGRDVAVESTCRACGMAIRIATANQGARIATVSPAGTVVWHDTFYSGSAASSCCPRTAFFCSDAHLNDWLSASDERSGRRLSADEALQVGRAIFGPVLAKA</sequence>
<proteinExistence type="predicted"/>
<dbReference type="Proteomes" id="UP001164020">
    <property type="component" value="Plasmid unnamed2"/>
</dbReference>
<keyword evidence="1" id="KW-0456">Lyase</keyword>
<dbReference type="EMBL" id="CP114030">
    <property type="protein sequence ID" value="WAP71409.1"/>
    <property type="molecule type" value="Genomic_DNA"/>
</dbReference>
<evidence type="ECO:0000313" key="2">
    <source>
        <dbReference type="Proteomes" id="UP001164020"/>
    </source>
</evidence>
<dbReference type="GO" id="GO:0018836">
    <property type="term" value="F:alkylmercury lyase activity"/>
    <property type="evidence" value="ECO:0007669"/>
    <property type="project" value="UniProtKB-EC"/>
</dbReference>